<organism evidence="3 4">
    <name type="scientific">Pontibacterium sinense</name>
    <dbReference type="NCBI Taxonomy" id="2781979"/>
    <lineage>
        <taxon>Bacteria</taxon>
        <taxon>Pseudomonadati</taxon>
        <taxon>Pseudomonadota</taxon>
        <taxon>Gammaproteobacteria</taxon>
        <taxon>Oceanospirillales</taxon>
        <taxon>Oceanospirillaceae</taxon>
        <taxon>Pontibacterium</taxon>
    </lineage>
</organism>
<dbReference type="InterPro" id="IPR008621">
    <property type="entry name" value="Cbb3-typ_cyt_oxidase_comp"/>
</dbReference>
<sequence>MSYDVYGPYIVVVMLITFLALFAWVLHPKNKAGFDDAANLPFEDDDEDNNAKADNGRIEK</sequence>
<keyword evidence="4" id="KW-1185">Reference proteome</keyword>
<feature type="transmembrane region" description="Helical" evidence="2">
    <location>
        <begin position="6"/>
        <end position="26"/>
    </location>
</feature>
<keyword evidence="2" id="KW-0472">Membrane</keyword>
<evidence type="ECO:0000313" key="4">
    <source>
        <dbReference type="Proteomes" id="UP000640333"/>
    </source>
</evidence>
<dbReference type="AlphaFoldDB" id="A0A8J7FXW0"/>
<dbReference type="Proteomes" id="UP000640333">
    <property type="component" value="Unassembled WGS sequence"/>
</dbReference>
<gene>
    <name evidence="3" type="ORF">IOQ59_20620</name>
</gene>
<accession>A0A8J7FXW0</accession>
<reference evidence="3" key="1">
    <citation type="submission" date="2020-10" db="EMBL/GenBank/DDBJ databases">
        <title>Bacterium isolated from coastal waters sediment.</title>
        <authorList>
            <person name="Chen R.-J."/>
            <person name="Lu D.-C."/>
            <person name="Zhu K.-L."/>
            <person name="Du Z.-J."/>
        </authorList>
    </citation>
    <scope>NUCLEOTIDE SEQUENCE</scope>
    <source>
        <strain evidence="3">N1Y112</strain>
    </source>
</reference>
<dbReference type="RefSeq" id="WP_193955368.1">
    <property type="nucleotide sequence ID" value="NZ_JADEYS010000033.1"/>
</dbReference>
<keyword evidence="2" id="KW-0812">Transmembrane</keyword>
<dbReference type="Pfam" id="PF05545">
    <property type="entry name" value="FixQ"/>
    <property type="match status" value="1"/>
</dbReference>
<evidence type="ECO:0000256" key="1">
    <source>
        <dbReference type="SAM" id="MobiDB-lite"/>
    </source>
</evidence>
<feature type="region of interest" description="Disordered" evidence="1">
    <location>
        <begin position="38"/>
        <end position="60"/>
    </location>
</feature>
<proteinExistence type="predicted"/>
<dbReference type="EMBL" id="JADEYS010000033">
    <property type="protein sequence ID" value="MBE9399675.1"/>
    <property type="molecule type" value="Genomic_DNA"/>
</dbReference>
<evidence type="ECO:0000256" key="2">
    <source>
        <dbReference type="SAM" id="Phobius"/>
    </source>
</evidence>
<protein>
    <submittedName>
        <fullName evidence="3">Cbb3-type cytochrome c oxidase subunit 3</fullName>
    </submittedName>
</protein>
<keyword evidence="2" id="KW-1133">Transmembrane helix</keyword>
<name>A0A8J7FXW0_9GAMM</name>
<dbReference type="CDD" id="cd01324">
    <property type="entry name" value="cbb3_Oxidase_CcoQ"/>
    <property type="match status" value="1"/>
</dbReference>
<comment type="caution">
    <text evidence="3">The sequence shown here is derived from an EMBL/GenBank/DDBJ whole genome shotgun (WGS) entry which is preliminary data.</text>
</comment>
<evidence type="ECO:0000313" key="3">
    <source>
        <dbReference type="EMBL" id="MBE9399675.1"/>
    </source>
</evidence>
<feature type="compositionally biased region" description="Basic and acidic residues" evidence="1">
    <location>
        <begin position="49"/>
        <end position="60"/>
    </location>
</feature>